<dbReference type="NCBIfam" id="TIGR01730">
    <property type="entry name" value="RND_mfp"/>
    <property type="match status" value="1"/>
</dbReference>
<organism evidence="3 4">
    <name type="scientific">Pararhodospirillum photometricum DSM 122</name>
    <dbReference type="NCBI Taxonomy" id="1150469"/>
    <lineage>
        <taxon>Bacteria</taxon>
        <taxon>Pseudomonadati</taxon>
        <taxon>Pseudomonadota</taxon>
        <taxon>Alphaproteobacteria</taxon>
        <taxon>Rhodospirillales</taxon>
        <taxon>Rhodospirillaceae</taxon>
        <taxon>Pararhodospirillum</taxon>
    </lineage>
</organism>
<feature type="region of interest" description="Disordered" evidence="2">
    <location>
        <begin position="1"/>
        <end position="48"/>
    </location>
</feature>
<dbReference type="PANTHER" id="PTHR30469:SF15">
    <property type="entry name" value="HLYD FAMILY OF SECRETION PROTEINS"/>
    <property type="match status" value="1"/>
</dbReference>
<dbReference type="PATRIC" id="fig|1150469.3.peg.2763"/>
<dbReference type="SUPFAM" id="SSF111369">
    <property type="entry name" value="HlyD-like secretion proteins"/>
    <property type="match status" value="1"/>
</dbReference>
<dbReference type="InterPro" id="IPR006143">
    <property type="entry name" value="RND_pump_MFP"/>
</dbReference>
<name>H6SM44_PARPM</name>
<proteinExistence type="inferred from homology"/>
<feature type="compositionally biased region" description="Basic and acidic residues" evidence="2">
    <location>
        <begin position="38"/>
        <end position="48"/>
    </location>
</feature>
<evidence type="ECO:0000256" key="2">
    <source>
        <dbReference type="SAM" id="MobiDB-lite"/>
    </source>
</evidence>
<dbReference type="Proteomes" id="UP000033220">
    <property type="component" value="Chromosome DSM 122"/>
</dbReference>
<dbReference type="EMBL" id="HE663493">
    <property type="protein sequence ID" value="CCG09059.1"/>
    <property type="molecule type" value="Genomic_DNA"/>
</dbReference>
<accession>H6SM44</accession>
<protein>
    <submittedName>
        <fullName evidence="3">Membrane-fusion protein</fullName>
    </submittedName>
</protein>
<evidence type="ECO:0000313" key="4">
    <source>
        <dbReference type="Proteomes" id="UP000033220"/>
    </source>
</evidence>
<dbReference type="STRING" id="1150469.RSPPHO_02433"/>
<dbReference type="KEGG" id="rpm:RSPPHO_02433"/>
<reference evidence="3 4" key="1">
    <citation type="submission" date="2012-02" db="EMBL/GenBank/DDBJ databases">
        <title>Shotgun genome sequence of Phaeospirillum photometricum DSM 122.</title>
        <authorList>
            <person name="Duquesne K."/>
            <person name="Sturgis J."/>
        </authorList>
    </citation>
    <scope>NUCLEOTIDE SEQUENCE [LARGE SCALE GENOMIC DNA]</scope>
    <source>
        <strain evidence="4">DSM122</strain>
    </source>
</reference>
<keyword evidence="4" id="KW-1185">Reference proteome</keyword>
<dbReference type="AlphaFoldDB" id="H6SM44"/>
<dbReference type="GO" id="GO:0015562">
    <property type="term" value="F:efflux transmembrane transporter activity"/>
    <property type="evidence" value="ECO:0007669"/>
    <property type="project" value="TreeGrafter"/>
</dbReference>
<dbReference type="Gene3D" id="2.40.50.100">
    <property type="match status" value="1"/>
</dbReference>
<dbReference type="Gene3D" id="2.40.30.170">
    <property type="match status" value="1"/>
</dbReference>
<dbReference type="HOGENOM" id="CLU_018816_5_0_5"/>
<evidence type="ECO:0000256" key="1">
    <source>
        <dbReference type="ARBA" id="ARBA00009477"/>
    </source>
</evidence>
<evidence type="ECO:0000313" key="3">
    <source>
        <dbReference type="EMBL" id="CCG09059.1"/>
    </source>
</evidence>
<dbReference type="GO" id="GO:1990281">
    <property type="term" value="C:efflux pump complex"/>
    <property type="evidence" value="ECO:0007669"/>
    <property type="project" value="TreeGrafter"/>
</dbReference>
<dbReference type="PANTHER" id="PTHR30469">
    <property type="entry name" value="MULTIDRUG RESISTANCE PROTEIN MDTA"/>
    <property type="match status" value="1"/>
</dbReference>
<sequence length="299" mass="31468">MGPHVRNRGGRSLARGTDSRRPANPECHLGPDLPALGKGRDPQRHAGCAEDGGVVRVRSVLLGTSVMLCIATGSALADPAPSARGLLVPAREAVLSAEIAGRLVSIPVRPGQRFNKGSVLVEFDCRFYQARLAEGRGKLAAAQARLASNQQLHKLNSIGDLDVAISRAEVQETQAVVEAAALTIERCKLTAPWPGRVVQQHAKTFESVEAGKELLEILDDSSLDLEVIVPSSWLAWLKVGAPLSVSVDETGTNHPARISRLGARVDPVSQSVTIYATLDGSAPDLVAGMSGTATFSSSP</sequence>
<comment type="similarity">
    <text evidence="1">Belongs to the membrane fusion protein (MFP) (TC 8.A.1) family.</text>
</comment>
<gene>
    <name evidence="3" type="ORF">RSPPHO_02433</name>
</gene>
<dbReference type="eggNOG" id="COG0845">
    <property type="taxonomic scope" value="Bacteria"/>
</dbReference>